<protein>
    <recommendedName>
        <fullName evidence="3">N-acetyltransferase domain-containing protein</fullName>
    </recommendedName>
</protein>
<gene>
    <name evidence="1" type="ORF">H9641_01630</name>
</gene>
<name>A0ABR8TUH8_9CELL</name>
<dbReference type="EMBL" id="JACSQF010000001">
    <property type="protein sequence ID" value="MBD7979422.1"/>
    <property type="molecule type" value="Genomic_DNA"/>
</dbReference>
<evidence type="ECO:0008006" key="3">
    <source>
        <dbReference type="Google" id="ProtNLM"/>
    </source>
</evidence>
<proteinExistence type="predicted"/>
<accession>A0ABR8TUH8</accession>
<reference evidence="1 2" key="1">
    <citation type="submission" date="2020-08" db="EMBL/GenBank/DDBJ databases">
        <title>A Genomic Blueprint of the Chicken Gut Microbiome.</title>
        <authorList>
            <person name="Gilroy R."/>
            <person name="Ravi A."/>
            <person name="Getino M."/>
            <person name="Pursley I."/>
            <person name="Horton D.L."/>
            <person name="Alikhan N.-F."/>
            <person name="Baker D."/>
            <person name="Gharbi K."/>
            <person name="Hall N."/>
            <person name="Watson M."/>
            <person name="Adriaenssens E.M."/>
            <person name="Foster-Nyarko E."/>
            <person name="Jarju S."/>
            <person name="Secka A."/>
            <person name="Antonio M."/>
            <person name="Oren A."/>
            <person name="Chaudhuri R."/>
            <person name="La Ragione R.M."/>
            <person name="Hildebrand F."/>
            <person name="Pallen M.J."/>
        </authorList>
    </citation>
    <scope>NUCLEOTIDE SEQUENCE [LARGE SCALE GENOMIC DNA]</scope>
    <source>
        <strain evidence="1 2">Sa2CUA9</strain>
    </source>
</reference>
<keyword evidence="2" id="KW-1185">Reference proteome</keyword>
<dbReference type="Proteomes" id="UP000655570">
    <property type="component" value="Unassembled WGS sequence"/>
</dbReference>
<dbReference type="RefSeq" id="WP_191800392.1">
    <property type="nucleotide sequence ID" value="NZ_JACSQF010000001.1"/>
</dbReference>
<sequence>MSGQFRADVEPIGAESVTEVARFLQENTHEGLTAEDWQRTIAPSWTSAAPNHGFLLRSAGHVVGVYLAYYSTRSVDGRDLSVCNLATWVVHEDHRIASLRLLRALLAQDHDLFTDVSPSPKVVRINERIGFESLSQVGQRVPNVPRMSLRRRIRVVTRPAEIESLLTGAVLQQYLDHREIDKLEHLVVVADGKPCYVAYRAYPDLALGRVMVALRQRGVVAILHVSDRDVFRTVGPRVFSWFLFRYGRLFTLIEERVAGFRPRFSKPAGIRLDRMYRGEGFPDEAIDYLYSELMFIERTVGSPESNG</sequence>
<evidence type="ECO:0000313" key="2">
    <source>
        <dbReference type="Proteomes" id="UP000655570"/>
    </source>
</evidence>
<evidence type="ECO:0000313" key="1">
    <source>
        <dbReference type="EMBL" id="MBD7979422.1"/>
    </source>
</evidence>
<comment type="caution">
    <text evidence="1">The sequence shown here is derived from an EMBL/GenBank/DDBJ whole genome shotgun (WGS) entry which is preliminary data.</text>
</comment>
<organism evidence="1 2">
    <name type="scientific">Oerskovia merdavium</name>
    <dbReference type="NCBI Taxonomy" id="2762227"/>
    <lineage>
        <taxon>Bacteria</taxon>
        <taxon>Bacillati</taxon>
        <taxon>Actinomycetota</taxon>
        <taxon>Actinomycetes</taxon>
        <taxon>Micrococcales</taxon>
        <taxon>Cellulomonadaceae</taxon>
        <taxon>Oerskovia</taxon>
    </lineage>
</organism>